<name>A0A401TRR0_CHIPU</name>
<keyword evidence="3" id="KW-1185">Reference proteome</keyword>
<evidence type="ECO:0000256" key="1">
    <source>
        <dbReference type="SAM" id="MobiDB-lite"/>
    </source>
</evidence>
<feature type="region of interest" description="Disordered" evidence="1">
    <location>
        <begin position="1"/>
        <end position="36"/>
    </location>
</feature>
<comment type="caution">
    <text evidence="2">The sequence shown here is derived from an EMBL/GenBank/DDBJ whole genome shotgun (WGS) entry which is preliminary data.</text>
</comment>
<dbReference type="AlphaFoldDB" id="A0A401TRR0"/>
<accession>A0A401TRR0</accession>
<evidence type="ECO:0000313" key="3">
    <source>
        <dbReference type="Proteomes" id="UP000287033"/>
    </source>
</evidence>
<dbReference type="Proteomes" id="UP000287033">
    <property type="component" value="Unassembled WGS sequence"/>
</dbReference>
<dbReference type="EMBL" id="BEZZ01151875">
    <property type="protein sequence ID" value="GCC45326.1"/>
    <property type="molecule type" value="Genomic_DNA"/>
</dbReference>
<organism evidence="2 3">
    <name type="scientific">Chiloscyllium punctatum</name>
    <name type="common">Brownbanded bambooshark</name>
    <name type="synonym">Hemiscyllium punctatum</name>
    <dbReference type="NCBI Taxonomy" id="137246"/>
    <lineage>
        <taxon>Eukaryota</taxon>
        <taxon>Metazoa</taxon>
        <taxon>Chordata</taxon>
        <taxon>Craniata</taxon>
        <taxon>Vertebrata</taxon>
        <taxon>Chondrichthyes</taxon>
        <taxon>Elasmobranchii</taxon>
        <taxon>Galeomorphii</taxon>
        <taxon>Galeoidea</taxon>
        <taxon>Orectolobiformes</taxon>
        <taxon>Hemiscylliidae</taxon>
        <taxon>Chiloscyllium</taxon>
    </lineage>
</organism>
<proteinExistence type="predicted"/>
<sequence length="97" mass="10248">MRLSPSAGRALGDGHTEREEGMAPVSRTITRGGRRDPVTLRVVRHAEFHGSELSSAELSCRDFQFRFPPDPMGGGPGQGMEEAGSSTQPGSAGTPLL</sequence>
<gene>
    <name evidence="2" type="ORF">chiPu_0029237</name>
</gene>
<feature type="compositionally biased region" description="Basic and acidic residues" evidence="1">
    <location>
        <begin position="12"/>
        <end position="21"/>
    </location>
</feature>
<reference evidence="2 3" key="1">
    <citation type="journal article" date="2018" name="Nat. Ecol. Evol.">
        <title>Shark genomes provide insights into elasmobranch evolution and the origin of vertebrates.</title>
        <authorList>
            <person name="Hara Y"/>
            <person name="Yamaguchi K"/>
            <person name="Onimaru K"/>
            <person name="Kadota M"/>
            <person name="Koyanagi M"/>
            <person name="Keeley SD"/>
            <person name="Tatsumi K"/>
            <person name="Tanaka K"/>
            <person name="Motone F"/>
            <person name="Kageyama Y"/>
            <person name="Nozu R"/>
            <person name="Adachi N"/>
            <person name="Nishimura O"/>
            <person name="Nakagawa R"/>
            <person name="Tanegashima C"/>
            <person name="Kiyatake I"/>
            <person name="Matsumoto R"/>
            <person name="Murakumo K"/>
            <person name="Nishida K"/>
            <person name="Terakita A"/>
            <person name="Kuratani S"/>
            <person name="Sato K"/>
            <person name="Hyodo S Kuraku.S."/>
        </authorList>
    </citation>
    <scope>NUCLEOTIDE SEQUENCE [LARGE SCALE GENOMIC DNA]</scope>
</reference>
<evidence type="ECO:0000313" key="2">
    <source>
        <dbReference type="EMBL" id="GCC45326.1"/>
    </source>
</evidence>
<protein>
    <submittedName>
        <fullName evidence="2">Uncharacterized protein</fullName>
    </submittedName>
</protein>
<feature type="region of interest" description="Disordered" evidence="1">
    <location>
        <begin position="64"/>
        <end position="97"/>
    </location>
</feature>